<evidence type="ECO:0000313" key="1">
    <source>
        <dbReference type="EMBL" id="GAH97270.1"/>
    </source>
</evidence>
<gene>
    <name evidence="1" type="ORF">S06H3_04377</name>
</gene>
<proteinExistence type="predicted"/>
<accession>X1KUG2</accession>
<name>X1KUG2_9ZZZZ</name>
<dbReference type="EMBL" id="BARV01001528">
    <property type="protein sequence ID" value="GAH97270.1"/>
    <property type="molecule type" value="Genomic_DNA"/>
</dbReference>
<dbReference type="AlphaFoldDB" id="X1KUG2"/>
<organism evidence="1">
    <name type="scientific">marine sediment metagenome</name>
    <dbReference type="NCBI Taxonomy" id="412755"/>
    <lineage>
        <taxon>unclassified sequences</taxon>
        <taxon>metagenomes</taxon>
        <taxon>ecological metagenomes</taxon>
    </lineage>
</organism>
<comment type="caution">
    <text evidence="1">The sequence shown here is derived from an EMBL/GenBank/DDBJ whole genome shotgun (WGS) entry which is preliminary data.</text>
</comment>
<reference evidence="1" key="1">
    <citation type="journal article" date="2014" name="Front. Microbiol.">
        <title>High frequency of phylogenetically diverse reductive dehalogenase-homologous genes in deep subseafloor sedimentary metagenomes.</title>
        <authorList>
            <person name="Kawai M."/>
            <person name="Futagami T."/>
            <person name="Toyoda A."/>
            <person name="Takaki Y."/>
            <person name="Nishi S."/>
            <person name="Hori S."/>
            <person name="Arai W."/>
            <person name="Tsubouchi T."/>
            <person name="Morono Y."/>
            <person name="Uchiyama I."/>
            <person name="Ito T."/>
            <person name="Fujiyama A."/>
            <person name="Inagaki F."/>
            <person name="Takami H."/>
        </authorList>
    </citation>
    <scope>NUCLEOTIDE SEQUENCE</scope>
    <source>
        <strain evidence="1">Expedition CK06-06</strain>
    </source>
</reference>
<sequence length="52" mass="6071">MNDEVRESKSIKMRPSVVKKARIEAVTSNKTLGEWLEEAIEEKVKREVEQLK</sequence>
<protein>
    <submittedName>
        <fullName evidence="1">Uncharacterized protein</fullName>
    </submittedName>
</protein>